<gene>
    <name evidence="1" type="ORF">G352_01107</name>
</gene>
<organism evidence="1 2">
    <name type="scientific">Rhodococcus ruber BKS 20-38</name>
    <dbReference type="NCBI Taxonomy" id="1278076"/>
    <lineage>
        <taxon>Bacteria</taxon>
        <taxon>Bacillati</taxon>
        <taxon>Actinomycetota</taxon>
        <taxon>Actinomycetes</taxon>
        <taxon>Mycobacteriales</taxon>
        <taxon>Nocardiaceae</taxon>
        <taxon>Rhodococcus</taxon>
    </lineage>
</organism>
<dbReference type="RefSeq" id="WP_003934298.1">
    <property type="nucleotide sequence ID" value="NZ_AOEX01000012.1"/>
</dbReference>
<sequence length="130" mass="15041">MPLIRVDLLEGRTPEQITRLLDAVHGAVVDAFEVPVRDRYQLVHTHPPHEMVVLDTGLGFERSQDMVVVQVFSRTRPEEQKLRFHRLLVERFERDCGMRSEDVMITITENGDSDWSFGQGEAQFHTGILR</sequence>
<comment type="caution">
    <text evidence="1">The sequence shown here is derived from an EMBL/GenBank/DDBJ whole genome shotgun (WGS) entry which is preliminary data.</text>
</comment>
<dbReference type="InterPro" id="IPR014347">
    <property type="entry name" value="Tautomerase/MIF_sf"/>
</dbReference>
<protein>
    <recommendedName>
        <fullName evidence="3">Tautomerase</fullName>
    </recommendedName>
</protein>
<dbReference type="AlphaFoldDB" id="M2Y2F5"/>
<dbReference type="Gene3D" id="3.30.429.10">
    <property type="entry name" value="Macrophage Migration Inhibitory Factor"/>
    <property type="match status" value="1"/>
</dbReference>
<dbReference type="PANTHER" id="PTHR38460:SF1">
    <property type="entry name" value="TAUTOMERASE YOLI-RELATED"/>
    <property type="match status" value="1"/>
</dbReference>
<name>M2Y2F5_9NOCA</name>
<evidence type="ECO:0000313" key="1">
    <source>
        <dbReference type="EMBL" id="EME67266.1"/>
    </source>
</evidence>
<accession>M2Y2F5</accession>
<evidence type="ECO:0008006" key="3">
    <source>
        <dbReference type="Google" id="ProtNLM"/>
    </source>
</evidence>
<keyword evidence="2" id="KW-1185">Reference proteome</keyword>
<dbReference type="PANTHER" id="PTHR38460">
    <property type="entry name" value="TAUTOMERASE YOLI-RELATED"/>
    <property type="match status" value="1"/>
</dbReference>
<reference evidence="1 2" key="1">
    <citation type="journal article" date="2013" name="Genome Announc.">
        <title>Draft Genome Sequence of Rhodococcus ruber Strain BKS 20-38.</title>
        <authorList>
            <person name="Bala M."/>
            <person name="Kumar S."/>
            <person name="Raghava G.P."/>
            <person name="Mayilraj S."/>
        </authorList>
    </citation>
    <scope>NUCLEOTIDE SEQUENCE [LARGE SCALE GENOMIC DNA]</scope>
    <source>
        <strain evidence="1 2">BKS 20-38</strain>
    </source>
</reference>
<dbReference type="SUPFAM" id="SSF55331">
    <property type="entry name" value="Tautomerase/MIF"/>
    <property type="match status" value="1"/>
</dbReference>
<dbReference type="Pfam" id="PF14552">
    <property type="entry name" value="Tautomerase_2"/>
    <property type="match status" value="1"/>
</dbReference>
<dbReference type="PATRIC" id="fig|1278076.4.peg.223"/>
<dbReference type="EMBL" id="AOEX01000012">
    <property type="protein sequence ID" value="EME67266.1"/>
    <property type="molecule type" value="Genomic_DNA"/>
</dbReference>
<dbReference type="Proteomes" id="UP000011731">
    <property type="component" value="Unassembled WGS sequence"/>
</dbReference>
<dbReference type="InterPro" id="IPR037479">
    <property type="entry name" value="Tauto_MSAD"/>
</dbReference>
<evidence type="ECO:0000313" key="2">
    <source>
        <dbReference type="Proteomes" id="UP000011731"/>
    </source>
</evidence>
<proteinExistence type="predicted"/>